<feature type="transmembrane region" description="Helical" evidence="1">
    <location>
        <begin position="7"/>
        <end position="25"/>
    </location>
</feature>
<feature type="transmembrane region" description="Helical" evidence="1">
    <location>
        <begin position="53"/>
        <end position="72"/>
    </location>
</feature>
<dbReference type="Proteomes" id="UP000278351">
    <property type="component" value="Unassembled WGS sequence"/>
</dbReference>
<evidence type="ECO:0000313" key="2">
    <source>
        <dbReference type="EMBL" id="RPE08290.1"/>
    </source>
</evidence>
<dbReference type="Pfam" id="PF20221">
    <property type="entry name" value="DUF6580"/>
    <property type="match status" value="1"/>
</dbReference>
<organism evidence="2 3">
    <name type="scientific">Chitinophaga lutea</name>
    <dbReference type="NCBI Taxonomy" id="2488634"/>
    <lineage>
        <taxon>Bacteria</taxon>
        <taxon>Pseudomonadati</taxon>
        <taxon>Bacteroidota</taxon>
        <taxon>Chitinophagia</taxon>
        <taxon>Chitinophagales</taxon>
        <taxon>Chitinophagaceae</taxon>
        <taxon>Chitinophaga</taxon>
    </lineage>
</organism>
<dbReference type="OrthoDB" id="9806699at2"/>
<sequence length="197" mass="21916">MKKETLSNIILIAALIFLTTLGRLATNYMAIYNFTAIGAGALFAGVVLKEKKYAYIVPLAALVLSDIFFQLFTEIPGFYGGEMLFVYGGFVLITFMGTRIRKPKAGNIFLASIASGLIFYLVSNLGTFLFRDMYPHTFSGLLACYYAAIPFYKNELFGSFFLNTIMGNVFYTGLLFGAYSLLKPVFVKQTGNREQFA</sequence>
<keyword evidence="3" id="KW-1185">Reference proteome</keyword>
<reference evidence="2 3" key="1">
    <citation type="submission" date="2018-11" db="EMBL/GenBank/DDBJ databases">
        <title>Chitinophaga lutea sp.nov., isolate from arsenic contaminated soil.</title>
        <authorList>
            <person name="Zong Y."/>
        </authorList>
    </citation>
    <scope>NUCLEOTIDE SEQUENCE [LARGE SCALE GENOMIC DNA]</scope>
    <source>
        <strain evidence="2 3">ZY74</strain>
    </source>
</reference>
<feature type="transmembrane region" description="Helical" evidence="1">
    <location>
        <begin position="31"/>
        <end position="48"/>
    </location>
</feature>
<dbReference type="InterPro" id="IPR046487">
    <property type="entry name" value="DUF6580"/>
</dbReference>
<feature type="transmembrane region" description="Helical" evidence="1">
    <location>
        <begin position="160"/>
        <end position="182"/>
    </location>
</feature>
<keyword evidence="1" id="KW-0812">Transmembrane</keyword>
<evidence type="ECO:0000256" key="1">
    <source>
        <dbReference type="SAM" id="Phobius"/>
    </source>
</evidence>
<dbReference type="RefSeq" id="WP_123847291.1">
    <property type="nucleotide sequence ID" value="NZ_RPDH01000002.1"/>
</dbReference>
<feature type="transmembrane region" description="Helical" evidence="1">
    <location>
        <begin position="78"/>
        <end position="96"/>
    </location>
</feature>
<dbReference type="EMBL" id="RPDH01000002">
    <property type="protein sequence ID" value="RPE08290.1"/>
    <property type="molecule type" value="Genomic_DNA"/>
</dbReference>
<name>A0A3N4PX85_9BACT</name>
<feature type="transmembrane region" description="Helical" evidence="1">
    <location>
        <begin position="108"/>
        <end position="130"/>
    </location>
</feature>
<protein>
    <recommendedName>
        <fullName evidence="4">ECF transporter S component</fullName>
    </recommendedName>
</protein>
<dbReference type="AlphaFoldDB" id="A0A3N4PX85"/>
<proteinExistence type="predicted"/>
<accession>A0A3N4PX85</accession>
<keyword evidence="1" id="KW-0472">Membrane</keyword>
<evidence type="ECO:0008006" key="4">
    <source>
        <dbReference type="Google" id="ProtNLM"/>
    </source>
</evidence>
<gene>
    <name evidence="2" type="ORF">EGT74_14615</name>
</gene>
<keyword evidence="1" id="KW-1133">Transmembrane helix</keyword>
<evidence type="ECO:0000313" key="3">
    <source>
        <dbReference type="Proteomes" id="UP000278351"/>
    </source>
</evidence>
<comment type="caution">
    <text evidence="2">The sequence shown here is derived from an EMBL/GenBank/DDBJ whole genome shotgun (WGS) entry which is preliminary data.</text>
</comment>